<dbReference type="Proteomes" id="UP001059041">
    <property type="component" value="Linkage Group LG6"/>
</dbReference>
<gene>
    <name evidence="1" type="ORF">IRJ41_006616</name>
</gene>
<dbReference type="EMBL" id="JAFHDT010000006">
    <property type="protein sequence ID" value="KAI7808504.1"/>
    <property type="molecule type" value="Genomic_DNA"/>
</dbReference>
<evidence type="ECO:0000313" key="1">
    <source>
        <dbReference type="EMBL" id="KAI7808504.1"/>
    </source>
</evidence>
<sequence length="94" mass="10477">MSAASITAGVVQYGRRKGSGKQGIEANRPPDLRQVAVLSKSDWLRIQDSVNGVNQHNQSLIEAREQREALHVRSKEVVKHWSNTIAVSINIQYV</sequence>
<organism evidence="1 2">
    <name type="scientific">Triplophysa rosa</name>
    <name type="common">Cave loach</name>
    <dbReference type="NCBI Taxonomy" id="992332"/>
    <lineage>
        <taxon>Eukaryota</taxon>
        <taxon>Metazoa</taxon>
        <taxon>Chordata</taxon>
        <taxon>Craniata</taxon>
        <taxon>Vertebrata</taxon>
        <taxon>Euteleostomi</taxon>
        <taxon>Actinopterygii</taxon>
        <taxon>Neopterygii</taxon>
        <taxon>Teleostei</taxon>
        <taxon>Ostariophysi</taxon>
        <taxon>Cypriniformes</taxon>
        <taxon>Nemacheilidae</taxon>
        <taxon>Triplophysa</taxon>
    </lineage>
</organism>
<dbReference type="AlphaFoldDB" id="A0A9W7WUE6"/>
<reference evidence="1" key="1">
    <citation type="submission" date="2021-02" db="EMBL/GenBank/DDBJ databases">
        <title>Comparative genomics reveals that relaxation of natural selection precedes convergent phenotypic evolution of cavefish.</title>
        <authorList>
            <person name="Peng Z."/>
        </authorList>
    </citation>
    <scope>NUCLEOTIDE SEQUENCE</scope>
    <source>
        <tissue evidence="1">Muscle</tissue>
    </source>
</reference>
<protein>
    <submittedName>
        <fullName evidence="1">Coiled-coil domain-containing protein 173</fullName>
    </submittedName>
</protein>
<dbReference type="PANTHER" id="PTHR28663:SF1">
    <property type="entry name" value="CILIA- AND FLAGELLA- ASSOCIATED PROTEIN 210"/>
    <property type="match status" value="1"/>
</dbReference>
<comment type="caution">
    <text evidence="1">The sequence shown here is derived from an EMBL/GenBank/DDBJ whole genome shotgun (WGS) entry which is preliminary data.</text>
</comment>
<dbReference type="PANTHER" id="PTHR28663">
    <property type="entry name" value="COILED-COIL DOMAIN-CONTAINING PROTEIN 173"/>
    <property type="match status" value="1"/>
</dbReference>
<proteinExistence type="predicted"/>
<evidence type="ECO:0000313" key="2">
    <source>
        <dbReference type="Proteomes" id="UP001059041"/>
    </source>
</evidence>
<dbReference type="GO" id="GO:0005879">
    <property type="term" value="C:axonemal microtubule"/>
    <property type="evidence" value="ECO:0007669"/>
    <property type="project" value="TreeGrafter"/>
</dbReference>
<keyword evidence="2" id="KW-1185">Reference proteome</keyword>
<dbReference type="InterPro" id="IPR039986">
    <property type="entry name" value="CFAP210"/>
</dbReference>
<accession>A0A9W7WUE6</accession>
<name>A0A9W7WUE6_TRIRA</name>